<gene>
    <name evidence="2" type="primary">HcyC-L6</name>
    <name evidence="2" type="ORF">Hamer_G028367</name>
</gene>
<dbReference type="SUPFAM" id="SSF48056">
    <property type="entry name" value="Di-copper centre-containing domain"/>
    <property type="match status" value="1"/>
</dbReference>
<evidence type="ECO:0000313" key="3">
    <source>
        <dbReference type="Proteomes" id="UP000747542"/>
    </source>
</evidence>
<evidence type="ECO:0000313" key="2">
    <source>
        <dbReference type="EMBL" id="KAG7165804.1"/>
    </source>
</evidence>
<feature type="domain" description="Hemocyanin middle" evidence="1">
    <location>
        <begin position="78"/>
        <end position="149"/>
    </location>
</feature>
<dbReference type="InterPro" id="IPR008922">
    <property type="entry name" value="Di-copper_centre_dom_sf"/>
</dbReference>
<dbReference type="InterPro" id="IPR000896">
    <property type="entry name" value="Hemocyanin/hexamerin_mid_dom"/>
</dbReference>
<dbReference type="Pfam" id="PF00372">
    <property type="entry name" value="Hemocyanin_M"/>
    <property type="match status" value="1"/>
</dbReference>
<feature type="non-terminal residue" evidence="2">
    <location>
        <position position="1"/>
    </location>
</feature>
<dbReference type="EMBL" id="JAHLQT010023511">
    <property type="protein sequence ID" value="KAG7165804.1"/>
    <property type="molecule type" value="Genomic_DNA"/>
</dbReference>
<reference evidence="2" key="1">
    <citation type="journal article" date="2021" name="Sci. Adv.">
        <title>The American lobster genome reveals insights on longevity, neural, and immune adaptations.</title>
        <authorList>
            <person name="Polinski J.M."/>
            <person name="Zimin A.V."/>
            <person name="Clark K.F."/>
            <person name="Kohn A.B."/>
            <person name="Sadowski N."/>
            <person name="Timp W."/>
            <person name="Ptitsyn A."/>
            <person name="Khanna P."/>
            <person name="Romanova D.Y."/>
            <person name="Williams P."/>
            <person name="Greenwood S.J."/>
            <person name="Moroz L.L."/>
            <person name="Walt D.R."/>
            <person name="Bodnar A.G."/>
        </authorList>
    </citation>
    <scope>NUCLEOTIDE SEQUENCE</scope>
    <source>
        <strain evidence="2">GMGI-L3</strain>
    </source>
</reference>
<evidence type="ECO:0000259" key="1">
    <source>
        <dbReference type="Pfam" id="PF00372"/>
    </source>
</evidence>
<protein>
    <submittedName>
        <fullName evidence="2">Hemocyanin C chain-like 6</fullName>
    </submittedName>
</protein>
<name>A0A8J5K6C1_HOMAM</name>
<comment type="caution">
    <text evidence="2">The sequence shown here is derived from an EMBL/GenBank/DDBJ whole genome shotgun (WGS) entry which is preliminary data.</text>
</comment>
<accession>A0A8J5K6C1</accession>
<organism evidence="2 3">
    <name type="scientific">Homarus americanus</name>
    <name type="common">American lobster</name>
    <dbReference type="NCBI Taxonomy" id="6706"/>
    <lineage>
        <taxon>Eukaryota</taxon>
        <taxon>Metazoa</taxon>
        <taxon>Ecdysozoa</taxon>
        <taxon>Arthropoda</taxon>
        <taxon>Crustacea</taxon>
        <taxon>Multicrustacea</taxon>
        <taxon>Malacostraca</taxon>
        <taxon>Eumalacostraca</taxon>
        <taxon>Eucarida</taxon>
        <taxon>Decapoda</taxon>
        <taxon>Pleocyemata</taxon>
        <taxon>Astacidea</taxon>
        <taxon>Nephropoidea</taxon>
        <taxon>Nephropidae</taxon>
        <taxon>Homarus</taxon>
    </lineage>
</organism>
<keyword evidence="3" id="KW-1185">Reference proteome</keyword>
<sequence length="237" mass="26897">VTNLSHQPSYVKKQLETWNPRKHVDPAAIIALTVNHLMDELEHHHLLRQHHSFSLFNERRMVWPIFVTRRNEKPDRDAAIAHGYIINADGSHTDIDSDHGIDVLGDIIESSTYSTNVAYYGALPTRLYRILRSAYGECRKVSVKNHVSASTTSLSPSTFTPSRTRRQGYRSYLSSTKSMMKTTLLNLVDEDAGSHLAQTPAFWTEGNNVIKRKSSESLVAIPDRVSFLQLILTLMRL</sequence>
<dbReference type="AlphaFoldDB" id="A0A8J5K6C1"/>
<dbReference type="Gene3D" id="1.10.1280.10">
    <property type="entry name" value="Di-copper center containing domain from catechol oxidase"/>
    <property type="match status" value="1"/>
</dbReference>
<dbReference type="Proteomes" id="UP000747542">
    <property type="component" value="Unassembled WGS sequence"/>
</dbReference>
<proteinExistence type="predicted"/>